<evidence type="ECO:0000256" key="5">
    <source>
        <dbReference type="ARBA" id="ARBA00023136"/>
    </source>
</evidence>
<evidence type="ECO:0000256" key="1">
    <source>
        <dbReference type="ARBA" id="ARBA00004141"/>
    </source>
</evidence>
<accession>A0A934TX05</accession>
<comment type="caution">
    <text evidence="7">The sequence shown here is derived from an EMBL/GenBank/DDBJ whole genome shotgun (WGS) entry which is preliminary data.</text>
</comment>
<dbReference type="EMBL" id="JAEPWM010000012">
    <property type="protein sequence ID" value="MBK6008910.1"/>
    <property type="molecule type" value="Genomic_DNA"/>
</dbReference>
<sequence length="336" mass="35183">MSVQQAALGVVIMLVVVALLFDFMNGFHDAANSIATVVSTGVLKPTQAVAFAAFFNVLALFIFHLSVASTVGKGIVEPGVVTTHVVFGALIGAIAWNVITWLYGIPSSSSHALIGGICGAVLAKAGAQALVAEGIWKTVLFIFLSPVLGFILGSLMMVIVSNIFRASRPSRVDKWFRRLQLISAGAYSLGHGGNDSQKTIGIIWMLLIATGYVAAGDAEPPIWVIVCCYTAMGLGTLLGGWRIVKTMGQKITKLKPVGGFCAETGGALTLFLASALGVPVSTTHTITGAIVGVGSTQRLSAVRWGVAGNIVWAWIFTIPASAFVAAIAYWISLKLF</sequence>
<dbReference type="GO" id="GO:0035435">
    <property type="term" value="P:phosphate ion transmembrane transport"/>
    <property type="evidence" value="ECO:0007669"/>
    <property type="project" value="TreeGrafter"/>
</dbReference>
<feature type="transmembrane region" description="Helical" evidence="6">
    <location>
        <begin position="48"/>
        <end position="65"/>
    </location>
</feature>
<feature type="transmembrane region" description="Helical" evidence="6">
    <location>
        <begin position="85"/>
        <end position="105"/>
    </location>
</feature>
<keyword evidence="5 6" id="KW-0472">Membrane</keyword>
<feature type="transmembrane region" description="Helical" evidence="6">
    <location>
        <begin position="265"/>
        <end position="291"/>
    </location>
</feature>
<comment type="subcellular location">
    <subcellularLocation>
        <location evidence="1">Membrane</location>
        <topology evidence="1">Multi-pass membrane protein</topology>
    </subcellularLocation>
</comment>
<feature type="transmembrane region" description="Helical" evidence="6">
    <location>
        <begin position="199"/>
        <end position="216"/>
    </location>
</feature>
<feature type="transmembrane region" description="Helical" evidence="6">
    <location>
        <begin position="112"/>
        <end position="132"/>
    </location>
</feature>
<organism evidence="7 8">
    <name type="scientific">Ramlibacter ginsenosidimutans</name>
    <dbReference type="NCBI Taxonomy" id="502333"/>
    <lineage>
        <taxon>Bacteria</taxon>
        <taxon>Pseudomonadati</taxon>
        <taxon>Pseudomonadota</taxon>
        <taxon>Betaproteobacteria</taxon>
        <taxon>Burkholderiales</taxon>
        <taxon>Comamonadaceae</taxon>
        <taxon>Ramlibacter</taxon>
    </lineage>
</organism>
<feature type="transmembrane region" description="Helical" evidence="6">
    <location>
        <begin position="311"/>
        <end position="331"/>
    </location>
</feature>
<dbReference type="GO" id="GO:0005315">
    <property type="term" value="F:phosphate transmembrane transporter activity"/>
    <property type="evidence" value="ECO:0007669"/>
    <property type="project" value="InterPro"/>
</dbReference>
<dbReference type="InterPro" id="IPR001204">
    <property type="entry name" value="Phos_transporter"/>
</dbReference>
<dbReference type="AlphaFoldDB" id="A0A934TX05"/>
<reference evidence="7" key="2">
    <citation type="submission" date="2021-01" db="EMBL/GenBank/DDBJ databases">
        <authorList>
            <person name="Kang M."/>
        </authorList>
    </citation>
    <scope>NUCLEOTIDE SEQUENCE</scope>
    <source>
        <strain evidence="7">KACC 17527</strain>
    </source>
</reference>
<protein>
    <submittedName>
        <fullName evidence="7">Inorganic phosphate transporter</fullName>
    </submittedName>
</protein>
<keyword evidence="4 6" id="KW-1133">Transmembrane helix</keyword>
<keyword evidence="8" id="KW-1185">Reference proteome</keyword>
<gene>
    <name evidence="7" type="ORF">JJB11_22670</name>
</gene>
<evidence type="ECO:0000313" key="8">
    <source>
        <dbReference type="Proteomes" id="UP000630528"/>
    </source>
</evidence>
<dbReference type="PANTHER" id="PTHR11101:SF80">
    <property type="entry name" value="PHOSPHATE TRANSPORTER"/>
    <property type="match status" value="1"/>
</dbReference>
<evidence type="ECO:0000313" key="7">
    <source>
        <dbReference type="EMBL" id="MBK6008910.1"/>
    </source>
</evidence>
<evidence type="ECO:0000256" key="2">
    <source>
        <dbReference type="ARBA" id="ARBA00022448"/>
    </source>
</evidence>
<proteinExistence type="predicted"/>
<dbReference type="RefSeq" id="WP_201176889.1">
    <property type="nucleotide sequence ID" value="NZ_JAEPWM010000012.1"/>
</dbReference>
<feature type="transmembrane region" description="Helical" evidence="6">
    <location>
        <begin position="222"/>
        <end position="244"/>
    </location>
</feature>
<dbReference type="Proteomes" id="UP000630528">
    <property type="component" value="Unassembled WGS sequence"/>
</dbReference>
<feature type="transmembrane region" description="Helical" evidence="6">
    <location>
        <begin position="138"/>
        <end position="164"/>
    </location>
</feature>
<evidence type="ECO:0000256" key="3">
    <source>
        <dbReference type="ARBA" id="ARBA00022692"/>
    </source>
</evidence>
<keyword evidence="2" id="KW-0813">Transport</keyword>
<dbReference type="GO" id="GO:0016020">
    <property type="term" value="C:membrane"/>
    <property type="evidence" value="ECO:0007669"/>
    <property type="project" value="UniProtKB-SubCell"/>
</dbReference>
<dbReference type="PANTHER" id="PTHR11101">
    <property type="entry name" value="PHOSPHATE TRANSPORTER"/>
    <property type="match status" value="1"/>
</dbReference>
<keyword evidence="3 6" id="KW-0812">Transmembrane</keyword>
<name>A0A934TX05_9BURK</name>
<dbReference type="Pfam" id="PF01384">
    <property type="entry name" value="PHO4"/>
    <property type="match status" value="1"/>
</dbReference>
<reference evidence="7" key="1">
    <citation type="journal article" date="2012" name="J. Microbiol. Biotechnol.">
        <title>Ramlibacter ginsenosidimutans sp. nov., with ginsenoside-converting activity.</title>
        <authorList>
            <person name="Wang L."/>
            <person name="An D.S."/>
            <person name="Kim S.G."/>
            <person name="Jin F.X."/>
            <person name="Kim S.C."/>
            <person name="Lee S.T."/>
            <person name="Im W.T."/>
        </authorList>
    </citation>
    <scope>NUCLEOTIDE SEQUENCE</scope>
    <source>
        <strain evidence="7">KACC 17527</strain>
    </source>
</reference>
<evidence type="ECO:0000256" key="6">
    <source>
        <dbReference type="SAM" id="Phobius"/>
    </source>
</evidence>
<feature type="transmembrane region" description="Helical" evidence="6">
    <location>
        <begin position="6"/>
        <end position="27"/>
    </location>
</feature>
<evidence type="ECO:0000256" key="4">
    <source>
        <dbReference type="ARBA" id="ARBA00022989"/>
    </source>
</evidence>